<accession>A0A6A7C881</accession>
<feature type="compositionally biased region" description="Basic and acidic residues" evidence="1">
    <location>
        <begin position="136"/>
        <end position="145"/>
    </location>
</feature>
<sequence>MGEVMVNTGAFYGQTSSQYPHLQTGALMTPRQAHGSHSFSHSTTPQLTRQMQRQPAQRGPNEAPTMHMSPQRSTTSGSLAKNGRAESTNGTSLHHGRAEAPRARRTIKIRDLEHIRSLAREDSASFLRTRSRSRSRSQEVDGESVHYELSEMRVEDVIEMVAGLLTKITTTNDRQHEYLHRRSTKTDDDDEDEEDEDKNSEQSSIIAFHGKNVPSITILSYLTRINKYCPATFDVFMSLLVYFDRMTERVNAGLVKSLRQQSCDQMHNGKANAQHHEQNTSAVDLSTQFTPSSHRAQTPTPPASDSVDGADTSNVPGTPHSRLQDPGPSTPPVSEPPCDLSQFFVVDSYNIHRLVIAAMTCASKYFSDIFYTNSRYAKVGGLPLSELNHLELQFLLLNDFRLAIPVEEIEAYGTMLVEFYAREVLSQESNGASG</sequence>
<dbReference type="GO" id="GO:0016538">
    <property type="term" value="F:cyclin-dependent protein serine/threonine kinase regulator activity"/>
    <property type="evidence" value="ECO:0007669"/>
    <property type="project" value="TreeGrafter"/>
</dbReference>
<feature type="compositionally biased region" description="Polar residues" evidence="1">
    <location>
        <begin position="35"/>
        <end position="55"/>
    </location>
</feature>
<feature type="compositionally biased region" description="Basic and acidic residues" evidence="1">
    <location>
        <begin position="96"/>
        <end position="105"/>
    </location>
</feature>
<dbReference type="Proteomes" id="UP000799421">
    <property type="component" value="Unassembled WGS sequence"/>
</dbReference>
<dbReference type="AlphaFoldDB" id="A0A6A7C881"/>
<reference evidence="2" key="1">
    <citation type="journal article" date="2020" name="Stud. Mycol.">
        <title>101 Dothideomycetes genomes: a test case for predicting lifestyles and emergence of pathogens.</title>
        <authorList>
            <person name="Haridas S."/>
            <person name="Albert R."/>
            <person name="Binder M."/>
            <person name="Bloem J."/>
            <person name="Labutti K."/>
            <person name="Salamov A."/>
            <person name="Andreopoulos B."/>
            <person name="Baker S."/>
            <person name="Barry K."/>
            <person name="Bills G."/>
            <person name="Bluhm B."/>
            <person name="Cannon C."/>
            <person name="Castanera R."/>
            <person name="Culley D."/>
            <person name="Daum C."/>
            <person name="Ezra D."/>
            <person name="Gonzalez J."/>
            <person name="Henrissat B."/>
            <person name="Kuo A."/>
            <person name="Liang C."/>
            <person name="Lipzen A."/>
            <person name="Lutzoni F."/>
            <person name="Magnuson J."/>
            <person name="Mondo S."/>
            <person name="Nolan M."/>
            <person name="Ohm R."/>
            <person name="Pangilinan J."/>
            <person name="Park H.-J."/>
            <person name="Ramirez L."/>
            <person name="Alfaro M."/>
            <person name="Sun H."/>
            <person name="Tritt A."/>
            <person name="Yoshinaga Y."/>
            <person name="Zwiers L.-H."/>
            <person name="Turgeon B."/>
            <person name="Goodwin S."/>
            <person name="Spatafora J."/>
            <person name="Crous P."/>
            <person name="Grigoriev I."/>
        </authorList>
    </citation>
    <scope>NUCLEOTIDE SEQUENCE</scope>
    <source>
        <strain evidence="2">CBS 480.64</strain>
    </source>
</reference>
<gene>
    <name evidence="2" type="ORF">K470DRAFT_274485</name>
</gene>
<dbReference type="InterPro" id="IPR013922">
    <property type="entry name" value="Cyclin_PHO80-like"/>
</dbReference>
<feature type="compositionally biased region" description="Basic and acidic residues" evidence="1">
    <location>
        <begin position="176"/>
        <end position="186"/>
    </location>
</feature>
<evidence type="ECO:0000313" key="2">
    <source>
        <dbReference type="EMBL" id="KAF2863623.1"/>
    </source>
</evidence>
<dbReference type="PANTHER" id="PTHR15615">
    <property type="match status" value="1"/>
</dbReference>
<evidence type="ECO:0000313" key="3">
    <source>
        <dbReference type="Proteomes" id="UP000799421"/>
    </source>
</evidence>
<feature type="region of interest" description="Disordered" evidence="1">
    <location>
        <begin position="176"/>
        <end position="206"/>
    </location>
</feature>
<feature type="region of interest" description="Disordered" evidence="1">
    <location>
        <begin position="29"/>
        <end position="105"/>
    </location>
</feature>
<dbReference type="Pfam" id="PF08613">
    <property type="entry name" value="Cyclin"/>
    <property type="match status" value="2"/>
</dbReference>
<dbReference type="OrthoDB" id="1060854at2759"/>
<proteinExistence type="predicted"/>
<feature type="compositionally biased region" description="Polar residues" evidence="1">
    <location>
        <begin position="68"/>
        <end position="92"/>
    </location>
</feature>
<protein>
    <submittedName>
        <fullName evidence="2">Cyclin-domain-containing protein</fullName>
    </submittedName>
</protein>
<evidence type="ECO:0000256" key="1">
    <source>
        <dbReference type="SAM" id="MobiDB-lite"/>
    </source>
</evidence>
<feature type="region of interest" description="Disordered" evidence="1">
    <location>
        <begin position="284"/>
        <end position="335"/>
    </location>
</feature>
<dbReference type="GO" id="GO:0005634">
    <property type="term" value="C:nucleus"/>
    <property type="evidence" value="ECO:0007669"/>
    <property type="project" value="TreeGrafter"/>
</dbReference>
<dbReference type="EMBL" id="MU005960">
    <property type="protein sequence ID" value="KAF2863623.1"/>
    <property type="molecule type" value="Genomic_DNA"/>
</dbReference>
<organism evidence="2 3">
    <name type="scientific">Piedraia hortae CBS 480.64</name>
    <dbReference type="NCBI Taxonomy" id="1314780"/>
    <lineage>
        <taxon>Eukaryota</taxon>
        <taxon>Fungi</taxon>
        <taxon>Dikarya</taxon>
        <taxon>Ascomycota</taxon>
        <taxon>Pezizomycotina</taxon>
        <taxon>Dothideomycetes</taxon>
        <taxon>Dothideomycetidae</taxon>
        <taxon>Capnodiales</taxon>
        <taxon>Piedraiaceae</taxon>
        <taxon>Piedraia</taxon>
    </lineage>
</organism>
<keyword evidence="3" id="KW-1185">Reference proteome</keyword>
<dbReference type="Gene3D" id="1.10.472.10">
    <property type="entry name" value="Cyclin-like"/>
    <property type="match status" value="1"/>
</dbReference>
<dbReference type="PANTHER" id="PTHR15615:SF94">
    <property type="entry name" value="PHO85 CYCLIN-6-RELATED"/>
    <property type="match status" value="1"/>
</dbReference>
<name>A0A6A7C881_9PEZI</name>
<dbReference type="GO" id="GO:0019901">
    <property type="term" value="F:protein kinase binding"/>
    <property type="evidence" value="ECO:0007669"/>
    <property type="project" value="InterPro"/>
</dbReference>
<feature type="region of interest" description="Disordered" evidence="1">
    <location>
        <begin position="125"/>
        <end position="145"/>
    </location>
</feature>
<feature type="compositionally biased region" description="Acidic residues" evidence="1">
    <location>
        <begin position="187"/>
        <end position="198"/>
    </location>
</feature>
<feature type="compositionally biased region" description="Polar residues" evidence="1">
    <location>
        <begin position="284"/>
        <end position="298"/>
    </location>
</feature>
<dbReference type="GO" id="GO:0000307">
    <property type="term" value="C:cyclin-dependent protein kinase holoenzyme complex"/>
    <property type="evidence" value="ECO:0007669"/>
    <property type="project" value="TreeGrafter"/>
</dbReference>
<dbReference type="CDD" id="cd20558">
    <property type="entry name" value="CYCLIN_ScPCL7-like"/>
    <property type="match status" value="1"/>
</dbReference>